<evidence type="ECO:0000313" key="1">
    <source>
        <dbReference type="EMBL" id="OMO85021.1"/>
    </source>
</evidence>
<gene>
    <name evidence="1" type="ORF">COLO4_21786</name>
</gene>
<dbReference type="Proteomes" id="UP000187203">
    <property type="component" value="Unassembled WGS sequence"/>
</dbReference>
<reference evidence="2" key="1">
    <citation type="submission" date="2013-09" db="EMBL/GenBank/DDBJ databases">
        <title>Corchorus olitorius genome sequencing.</title>
        <authorList>
            <person name="Alam M."/>
            <person name="Haque M.S."/>
            <person name="Islam M.S."/>
            <person name="Emdad E.M."/>
            <person name="Islam M.M."/>
            <person name="Ahmed B."/>
            <person name="Halim A."/>
            <person name="Hossen Q.M.M."/>
            <person name="Hossain M.Z."/>
            <person name="Ahmed R."/>
            <person name="Khan M.M."/>
            <person name="Islam R."/>
            <person name="Rashid M.M."/>
            <person name="Khan S.A."/>
            <person name="Rahman M.S."/>
            <person name="Alam M."/>
            <person name="Yahiya A.S."/>
            <person name="Khan M.S."/>
            <person name="Azam M.S."/>
            <person name="Haque T."/>
            <person name="Lashkar M.Z.H."/>
            <person name="Akhand A.I."/>
            <person name="Morshed G."/>
            <person name="Roy S."/>
            <person name="Uddin K.S."/>
            <person name="Rabeya T."/>
            <person name="Hossain A.S."/>
            <person name="Chowdhury A."/>
            <person name="Snigdha A.R."/>
            <person name="Mortoza M.S."/>
            <person name="Matin S.A."/>
            <person name="Hoque S.M.E."/>
            <person name="Islam M.K."/>
            <person name="Roy D.K."/>
            <person name="Haider R."/>
            <person name="Moosa M.M."/>
            <person name="Elias S.M."/>
            <person name="Hasan A.M."/>
            <person name="Jahan S."/>
            <person name="Shafiuddin M."/>
            <person name="Mahmood N."/>
            <person name="Shommy N.S."/>
        </authorList>
    </citation>
    <scope>NUCLEOTIDE SEQUENCE [LARGE SCALE GENOMIC DNA]</scope>
    <source>
        <strain evidence="2">cv. O-4</strain>
    </source>
</reference>
<comment type="caution">
    <text evidence="1">The sequence shown here is derived from an EMBL/GenBank/DDBJ whole genome shotgun (WGS) entry which is preliminary data.</text>
</comment>
<proteinExistence type="predicted"/>
<dbReference type="AlphaFoldDB" id="A0A1R3IR30"/>
<accession>A0A1R3IR30</accession>
<evidence type="ECO:0000313" key="2">
    <source>
        <dbReference type="Proteomes" id="UP000187203"/>
    </source>
</evidence>
<dbReference type="EMBL" id="AWUE01017773">
    <property type="protein sequence ID" value="OMO85021.1"/>
    <property type="molecule type" value="Genomic_DNA"/>
</dbReference>
<protein>
    <submittedName>
        <fullName evidence="1">Uncharacterized protein</fullName>
    </submittedName>
</protein>
<name>A0A1R3IR30_9ROSI</name>
<organism evidence="1 2">
    <name type="scientific">Corchorus olitorius</name>
    <dbReference type="NCBI Taxonomy" id="93759"/>
    <lineage>
        <taxon>Eukaryota</taxon>
        <taxon>Viridiplantae</taxon>
        <taxon>Streptophyta</taxon>
        <taxon>Embryophyta</taxon>
        <taxon>Tracheophyta</taxon>
        <taxon>Spermatophyta</taxon>
        <taxon>Magnoliopsida</taxon>
        <taxon>eudicotyledons</taxon>
        <taxon>Gunneridae</taxon>
        <taxon>Pentapetalae</taxon>
        <taxon>rosids</taxon>
        <taxon>malvids</taxon>
        <taxon>Malvales</taxon>
        <taxon>Malvaceae</taxon>
        <taxon>Grewioideae</taxon>
        <taxon>Apeibeae</taxon>
        <taxon>Corchorus</taxon>
    </lineage>
</organism>
<sequence>MAFLSTLAREKDLKAEGIAAKGKAEEPFKSDSTCLA</sequence>
<keyword evidence="2" id="KW-1185">Reference proteome</keyword>